<feature type="compositionally biased region" description="Polar residues" evidence="2">
    <location>
        <begin position="294"/>
        <end position="312"/>
    </location>
</feature>
<keyword evidence="4" id="KW-1185">Reference proteome</keyword>
<gene>
    <name evidence="3" type="ORF">PROQFM164_S02g000295</name>
</gene>
<dbReference type="OrthoDB" id="5431013at2759"/>
<evidence type="ECO:0000256" key="2">
    <source>
        <dbReference type="SAM" id="MobiDB-lite"/>
    </source>
</evidence>
<dbReference type="GO" id="GO:0006355">
    <property type="term" value="P:regulation of DNA-templated transcription"/>
    <property type="evidence" value="ECO:0007669"/>
    <property type="project" value="InterPro"/>
</dbReference>
<evidence type="ECO:0000256" key="1">
    <source>
        <dbReference type="SAM" id="Coils"/>
    </source>
</evidence>
<evidence type="ECO:0000313" key="4">
    <source>
        <dbReference type="Proteomes" id="UP000030686"/>
    </source>
</evidence>
<accession>W6Q2D1</accession>
<proteinExistence type="predicted"/>
<dbReference type="EMBL" id="HG792016">
    <property type="protein sequence ID" value="CDM30146.1"/>
    <property type="molecule type" value="Genomic_DNA"/>
</dbReference>
<dbReference type="PANTHER" id="PTHR36167">
    <property type="entry name" value="C2H2 FINGER DOMAIN TRANSCRIPTION FACTOR (EUROFUNG)-RELATED"/>
    <property type="match status" value="1"/>
</dbReference>
<organism evidence="3 4">
    <name type="scientific">Penicillium roqueforti (strain FM164)</name>
    <dbReference type="NCBI Taxonomy" id="1365484"/>
    <lineage>
        <taxon>Eukaryota</taxon>
        <taxon>Fungi</taxon>
        <taxon>Dikarya</taxon>
        <taxon>Ascomycota</taxon>
        <taxon>Pezizomycotina</taxon>
        <taxon>Eurotiomycetes</taxon>
        <taxon>Eurotiomycetidae</taxon>
        <taxon>Eurotiales</taxon>
        <taxon>Aspergillaceae</taxon>
        <taxon>Penicillium</taxon>
    </lineage>
</organism>
<keyword evidence="1" id="KW-0175">Coiled coil</keyword>
<dbReference type="OMA" id="VWIRDES"/>
<feature type="coiled-coil region" evidence="1">
    <location>
        <begin position="161"/>
        <end position="188"/>
    </location>
</feature>
<feature type="region of interest" description="Disordered" evidence="2">
    <location>
        <begin position="291"/>
        <end position="312"/>
    </location>
</feature>
<sequence>MSGLEIVGVVASTFQLAEIGIKLSVKLCSFYRQIKDADNSAQRLASDVSLTCSILYQLGKILEQDSQTKLCSQQAFLTAQEVLEECEKIFSQIDEAIQKKDPSSGKSKWERGTRRLTIVILGPDLDVLNSHLDKLKSTMLLMLNVIMYAREINRTSDHSSLECQRQLIETLLREKAETEARLKRLINVADIRSDCDGVGRLSSSTLGAKPSMRVWQRPSTGNEIDKYYDLVKSLLNQIDACQINFQQDRHLRIRDGVVNVHKAELAIFQQSHGKAAAQAFDCPYFRISHRGRDSSFTPKPNSNIPSQTAEASTKRSTLITLGNCHSFGRSPLPAIRRASTSSLDLEAAHKMSRNHPGYREYTKLELKEPMGEMFINQSSPRIRRNSASAADLHETSVGFSMSDLHPVASLGRARSPGPLPSTSNQCVAPREQFDRDYPLNPRYPTAKYSLDRPLSMTVMDEHPHMLRKERPNRPQGPPSTSVGFDNIRVRARPSTYANNGGHDLAPIALPHESDDSCDTYPDRHRRRRRIHRCESDRHGGSRSLEQKALDASSSKLVATSGKESPKKRVAWDTLEDLMLSWTTLPRDMIRL</sequence>
<evidence type="ECO:0000313" key="3">
    <source>
        <dbReference type="EMBL" id="CDM30146.1"/>
    </source>
</evidence>
<dbReference type="Proteomes" id="UP000030686">
    <property type="component" value="Unassembled WGS sequence"/>
</dbReference>
<protein>
    <submittedName>
        <fullName evidence="3">Genomic scaffold, ProqFM164S02</fullName>
    </submittedName>
</protein>
<feature type="compositionally biased region" description="Basic and acidic residues" evidence="2">
    <location>
        <begin position="532"/>
        <end position="548"/>
    </location>
</feature>
<name>W6Q2D1_PENRF</name>
<dbReference type="AlphaFoldDB" id="W6Q2D1"/>
<dbReference type="STRING" id="1365484.W6Q2D1"/>
<dbReference type="PANTHER" id="PTHR36167:SF4">
    <property type="entry name" value="FUNGAL N-TERMINAL DOMAIN-CONTAINING PROTEIN"/>
    <property type="match status" value="1"/>
</dbReference>
<reference evidence="3" key="1">
    <citation type="journal article" date="2014" name="Nat. Commun.">
        <title>Multiple recent horizontal transfers of a large genomic region in cheese making fungi.</title>
        <authorList>
            <person name="Cheeseman K."/>
            <person name="Ropars J."/>
            <person name="Renault P."/>
            <person name="Dupont J."/>
            <person name="Gouzy J."/>
            <person name="Branca A."/>
            <person name="Abraham A.L."/>
            <person name="Ceppi M."/>
            <person name="Conseiller E."/>
            <person name="Debuchy R."/>
            <person name="Malagnac F."/>
            <person name="Goarin A."/>
            <person name="Silar P."/>
            <person name="Lacoste S."/>
            <person name="Sallet E."/>
            <person name="Bensimon A."/>
            <person name="Giraud T."/>
            <person name="Brygoo Y."/>
        </authorList>
    </citation>
    <scope>NUCLEOTIDE SEQUENCE [LARGE SCALE GENOMIC DNA]</scope>
    <source>
        <strain evidence="3">FM164</strain>
    </source>
</reference>
<feature type="region of interest" description="Disordered" evidence="2">
    <location>
        <begin position="495"/>
        <end position="567"/>
    </location>
</feature>
<dbReference type="InterPro" id="IPR039327">
    <property type="entry name" value="CON7-like"/>
</dbReference>